<dbReference type="EC" id="2.4.-.-" evidence="2"/>
<name>A0ABS8H9N0_9SPHN</name>
<keyword evidence="2" id="KW-0808">Transferase</keyword>
<sequence>MRIALLAHVRQRIRQPFAGGMEAHAWQLATGLSRRGHDVTLFASGDSDPVFTIDPVVDMHYEEVFPWAEHRGSAVLVNHLDAAYAAACERIADGAFDVVHNNSLHRFPLERRWTDRTPTVTSLHVPPYDALHGFVRQSPSSRHRLTVTSSRQLKAWWPNDTPSEVSVLHNGIDVEQWRFGAKGNGTAIWSGRITPNKGTHFAALAARKAGMSLIIYGAIEDPDYWAAKVVPLLGADIRYGGHLDSARLAKEMAKASICLFTPCWDEPFGLVAAEAMACGLPVAAFDMGAAGEVIGDAGKLAKPGDVDGLARAIQDACLIDRTIARRRAVEMFSQDVWLARCEDLYAQLCSASVAAAA</sequence>
<feature type="domain" description="Glycosyltransferase subfamily 4-like N-terminal" evidence="1">
    <location>
        <begin position="19"/>
        <end position="176"/>
    </location>
</feature>
<dbReference type="InterPro" id="IPR028098">
    <property type="entry name" value="Glyco_trans_4-like_N"/>
</dbReference>
<keyword evidence="2" id="KW-0328">Glycosyltransferase</keyword>
<dbReference type="SUPFAM" id="SSF53756">
    <property type="entry name" value="UDP-Glycosyltransferase/glycogen phosphorylase"/>
    <property type="match status" value="1"/>
</dbReference>
<proteinExistence type="predicted"/>
<reference evidence="2 3" key="1">
    <citation type="submission" date="2021-10" db="EMBL/GenBank/DDBJ databases">
        <title>The diversity and Nitrogen Metabolism of Culturable Nitrate-Utilizing Bacteria Within the Oxygen Minimum Zone of the Changjiang (Yangtze River)Estuary.</title>
        <authorList>
            <person name="Zhang D."/>
            <person name="Zheng J."/>
            <person name="Liu S."/>
            <person name="He W."/>
        </authorList>
    </citation>
    <scope>NUCLEOTIDE SEQUENCE [LARGE SCALE GENOMIC DNA]</scope>
    <source>
        <strain evidence="2 3">FXH275-2</strain>
    </source>
</reference>
<dbReference type="Pfam" id="PF13439">
    <property type="entry name" value="Glyco_transf_4"/>
    <property type="match status" value="1"/>
</dbReference>
<keyword evidence="3" id="KW-1185">Reference proteome</keyword>
<protein>
    <submittedName>
        <fullName evidence="2">Glycosyltransferase</fullName>
        <ecNumber evidence="2">2.4.-.-</ecNumber>
    </submittedName>
</protein>
<dbReference type="EMBL" id="JAJGNP010000027">
    <property type="protein sequence ID" value="MCC4234758.1"/>
    <property type="molecule type" value="Genomic_DNA"/>
</dbReference>
<dbReference type="PANTHER" id="PTHR12526">
    <property type="entry name" value="GLYCOSYLTRANSFERASE"/>
    <property type="match status" value="1"/>
</dbReference>
<dbReference type="Pfam" id="PF13692">
    <property type="entry name" value="Glyco_trans_1_4"/>
    <property type="match status" value="1"/>
</dbReference>
<dbReference type="RefSeq" id="WP_228228118.1">
    <property type="nucleotide sequence ID" value="NZ_JAJGNP010000027.1"/>
</dbReference>
<evidence type="ECO:0000313" key="2">
    <source>
        <dbReference type="EMBL" id="MCC4234758.1"/>
    </source>
</evidence>
<organism evidence="2 3">
    <name type="scientific">Sphingobium soli</name>
    <dbReference type="NCBI Taxonomy" id="1591116"/>
    <lineage>
        <taxon>Bacteria</taxon>
        <taxon>Pseudomonadati</taxon>
        <taxon>Pseudomonadota</taxon>
        <taxon>Alphaproteobacteria</taxon>
        <taxon>Sphingomonadales</taxon>
        <taxon>Sphingomonadaceae</taxon>
        <taxon>Sphingobium</taxon>
    </lineage>
</organism>
<gene>
    <name evidence="2" type="ORF">LL253_18970</name>
</gene>
<dbReference type="Gene3D" id="3.40.50.2000">
    <property type="entry name" value="Glycogen Phosphorylase B"/>
    <property type="match status" value="2"/>
</dbReference>
<dbReference type="GO" id="GO:0016757">
    <property type="term" value="F:glycosyltransferase activity"/>
    <property type="evidence" value="ECO:0007669"/>
    <property type="project" value="UniProtKB-KW"/>
</dbReference>
<dbReference type="Proteomes" id="UP001198830">
    <property type="component" value="Unassembled WGS sequence"/>
</dbReference>
<accession>A0ABS8H9N0</accession>
<comment type="caution">
    <text evidence="2">The sequence shown here is derived from an EMBL/GenBank/DDBJ whole genome shotgun (WGS) entry which is preliminary data.</text>
</comment>
<evidence type="ECO:0000259" key="1">
    <source>
        <dbReference type="Pfam" id="PF13439"/>
    </source>
</evidence>
<dbReference type="PANTHER" id="PTHR12526:SF595">
    <property type="entry name" value="BLL5217 PROTEIN"/>
    <property type="match status" value="1"/>
</dbReference>
<evidence type="ECO:0000313" key="3">
    <source>
        <dbReference type="Proteomes" id="UP001198830"/>
    </source>
</evidence>